<evidence type="ECO:0000313" key="8">
    <source>
        <dbReference type="EMBL" id="KAK8129511.1"/>
    </source>
</evidence>
<feature type="transmembrane region" description="Helical" evidence="6">
    <location>
        <begin position="6"/>
        <end position="29"/>
    </location>
</feature>
<dbReference type="EMBL" id="JAQQWP010000002">
    <property type="protein sequence ID" value="KAK8129511.1"/>
    <property type="molecule type" value="Genomic_DNA"/>
</dbReference>
<dbReference type="InterPro" id="IPR049326">
    <property type="entry name" value="Rhodopsin_dom_fungi"/>
</dbReference>
<evidence type="ECO:0000256" key="2">
    <source>
        <dbReference type="ARBA" id="ARBA00022692"/>
    </source>
</evidence>
<dbReference type="PANTHER" id="PTHR33048">
    <property type="entry name" value="PTH11-LIKE INTEGRAL MEMBRANE PROTEIN (AFU_ORTHOLOGUE AFUA_5G11245)"/>
    <property type="match status" value="1"/>
</dbReference>
<feature type="transmembrane region" description="Helical" evidence="6">
    <location>
        <begin position="244"/>
        <end position="268"/>
    </location>
</feature>
<evidence type="ECO:0000256" key="1">
    <source>
        <dbReference type="ARBA" id="ARBA00004141"/>
    </source>
</evidence>
<dbReference type="Proteomes" id="UP001392437">
    <property type="component" value="Unassembled WGS sequence"/>
</dbReference>
<evidence type="ECO:0000256" key="5">
    <source>
        <dbReference type="ARBA" id="ARBA00038359"/>
    </source>
</evidence>
<feature type="domain" description="Rhodopsin" evidence="7">
    <location>
        <begin position="25"/>
        <end position="270"/>
    </location>
</feature>
<feature type="transmembrane region" description="Helical" evidence="6">
    <location>
        <begin position="41"/>
        <end position="65"/>
    </location>
</feature>
<comment type="similarity">
    <text evidence="5">Belongs to the SAT4 family.</text>
</comment>
<evidence type="ECO:0000313" key="9">
    <source>
        <dbReference type="Proteomes" id="UP001392437"/>
    </source>
</evidence>
<keyword evidence="3 6" id="KW-1133">Transmembrane helix</keyword>
<evidence type="ECO:0000256" key="3">
    <source>
        <dbReference type="ARBA" id="ARBA00022989"/>
    </source>
</evidence>
<comment type="caution">
    <text evidence="8">The sequence shown here is derived from an EMBL/GenBank/DDBJ whole genome shotgun (WGS) entry which is preliminary data.</text>
</comment>
<keyword evidence="4 6" id="KW-0472">Membrane</keyword>
<sequence>MNAYAQAVLVTSIIFSIIAAVLTGARIWARRITRRPLQANDYIIIGNTIITFALCVASEWATVHAGIGEPRNKLTSKQAVTFRKFLWSAEIIVTFIIGTVKMGVLLFYKQVFATKPRFNIAANVLVGLCGAWTVVFVLLIVFKRFPVQNEWSLAPNVPHHWNAGTMWVSMSASDIFLDLCILILPFPVLSSLKLGRKRKIQVGAIFCLGAFVTLGSGVRLVYFIRTEPIYGDPYYNFSDSVTNVIIWSIIEICFSIIAANLPLLAPLFKKGQGLRTLLQYGSKQHSYNNVSDPAGSPELHAKQAKFSQSISLQPVPSRSLDRYESV</sequence>
<organism evidence="8 9">
    <name type="scientific">Apiospora kogelbergensis</name>
    <dbReference type="NCBI Taxonomy" id="1337665"/>
    <lineage>
        <taxon>Eukaryota</taxon>
        <taxon>Fungi</taxon>
        <taxon>Dikarya</taxon>
        <taxon>Ascomycota</taxon>
        <taxon>Pezizomycotina</taxon>
        <taxon>Sordariomycetes</taxon>
        <taxon>Xylariomycetidae</taxon>
        <taxon>Amphisphaeriales</taxon>
        <taxon>Apiosporaceae</taxon>
        <taxon>Apiospora</taxon>
    </lineage>
</organism>
<evidence type="ECO:0000256" key="6">
    <source>
        <dbReference type="SAM" id="Phobius"/>
    </source>
</evidence>
<dbReference type="InterPro" id="IPR052337">
    <property type="entry name" value="SAT4-like"/>
</dbReference>
<evidence type="ECO:0000256" key="4">
    <source>
        <dbReference type="ARBA" id="ARBA00023136"/>
    </source>
</evidence>
<evidence type="ECO:0000259" key="7">
    <source>
        <dbReference type="Pfam" id="PF20684"/>
    </source>
</evidence>
<dbReference type="GO" id="GO:0016020">
    <property type="term" value="C:membrane"/>
    <property type="evidence" value="ECO:0007669"/>
    <property type="project" value="UniProtKB-SubCell"/>
</dbReference>
<dbReference type="Pfam" id="PF20684">
    <property type="entry name" value="Fung_rhodopsin"/>
    <property type="match status" value="1"/>
</dbReference>
<keyword evidence="9" id="KW-1185">Reference proteome</keyword>
<feature type="transmembrane region" description="Helical" evidence="6">
    <location>
        <begin position="204"/>
        <end position="224"/>
    </location>
</feature>
<comment type="subcellular location">
    <subcellularLocation>
        <location evidence="1">Membrane</location>
        <topology evidence="1">Multi-pass membrane protein</topology>
    </subcellularLocation>
</comment>
<feature type="transmembrane region" description="Helical" evidence="6">
    <location>
        <begin position="175"/>
        <end position="192"/>
    </location>
</feature>
<reference evidence="8 9" key="1">
    <citation type="submission" date="2023-01" db="EMBL/GenBank/DDBJ databases">
        <title>Analysis of 21 Apiospora genomes using comparative genomics revels a genus with tremendous synthesis potential of carbohydrate active enzymes and secondary metabolites.</title>
        <authorList>
            <person name="Sorensen T."/>
        </authorList>
    </citation>
    <scope>NUCLEOTIDE SEQUENCE [LARGE SCALE GENOMIC DNA]</scope>
    <source>
        <strain evidence="8 9">CBS 117206</strain>
    </source>
</reference>
<proteinExistence type="inferred from homology"/>
<name>A0AAW0R6S8_9PEZI</name>
<dbReference type="AlphaFoldDB" id="A0AAW0R6S8"/>
<feature type="transmembrane region" description="Helical" evidence="6">
    <location>
        <begin position="120"/>
        <end position="142"/>
    </location>
</feature>
<keyword evidence="2 6" id="KW-0812">Transmembrane</keyword>
<dbReference type="PANTHER" id="PTHR33048:SF47">
    <property type="entry name" value="INTEGRAL MEMBRANE PROTEIN-RELATED"/>
    <property type="match status" value="1"/>
</dbReference>
<feature type="transmembrane region" description="Helical" evidence="6">
    <location>
        <begin position="85"/>
        <end position="108"/>
    </location>
</feature>
<accession>A0AAW0R6S8</accession>
<protein>
    <recommendedName>
        <fullName evidence="7">Rhodopsin domain-containing protein</fullName>
    </recommendedName>
</protein>
<gene>
    <name evidence="8" type="ORF">PG999_001891</name>
</gene>